<evidence type="ECO:0000313" key="3">
    <source>
        <dbReference type="EMBL" id="RLM60799.1"/>
    </source>
</evidence>
<keyword evidence="2" id="KW-1133">Transmembrane helix</keyword>
<feature type="transmembrane region" description="Helical" evidence="2">
    <location>
        <begin position="44"/>
        <end position="65"/>
    </location>
</feature>
<organism evidence="3 4">
    <name type="scientific">Panicum miliaceum</name>
    <name type="common">Proso millet</name>
    <name type="synonym">Broomcorn millet</name>
    <dbReference type="NCBI Taxonomy" id="4540"/>
    <lineage>
        <taxon>Eukaryota</taxon>
        <taxon>Viridiplantae</taxon>
        <taxon>Streptophyta</taxon>
        <taxon>Embryophyta</taxon>
        <taxon>Tracheophyta</taxon>
        <taxon>Spermatophyta</taxon>
        <taxon>Magnoliopsida</taxon>
        <taxon>Liliopsida</taxon>
        <taxon>Poales</taxon>
        <taxon>Poaceae</taxon>
        <taxon>PACMAD clade</taxon>
        <taxon>Panicoideae</taxon>
        <taxon>Panicodae</taxon>
        <taxon>Paniceae</taxon>
        <taxon>Panicinae</taxon>
        <taxon>Panicum</taxon>
        <taxon>Panicum sect. Panicum</taxon>
    </lineage>
</organism>
<name>A0A3L6PNT3_PANMI</name>
<dbReference type="AlphaFoldDB" id="A0A3L6PNT3"/>
<proteinExistence type="predicted"/>
<feature type="transmembrane region" description="Helical" evidence="2">
    <location>
        <begin position="139"/>
        <end position="160"/>
    </location>
</feature>
<dbReference type="EMBL" id="PQIB02000016">
    <property type="protein sequence ID" value="RLM60799.1"/>
    <property type="molecule type" value="Genomic_DNA"/>
</dbReference>
<evidence type="ECO:0000256" key="2">
    <source>
        <dbReference type="SAM" id="Phobius"/>
    </source>
</evidence>
<protein>
    <submittedName>
        <fullName evidence="3">Uncharacterized protein</fullName>
    </submittedName>
</protein>
<feature type="region of interest" description="Disordered" evidence="1">
    <location>
        <begin position="111"/>
        <end position="131"/>
    </location>
</feature>
<reference evidence="4" key="1">
    <citation type="journal article" date="2019" name="Nat. Commun.">
        <title>The genome of broomcorn millet.</title>
        <authorList>
            <person name="Zou C."/>
            <person name="Miki D."/>
            <person name="Li D."/>
            <person name="Tang Q."/>
            <person name="Xiao L."/>
            <person name="Rajput S."/>
            <person name="Deng P."/>
            <person name="Jia W."/>
            <person name="Huang R."/>
            <person name="Zhang M."/>
            <person name="Sun Y."/>
            <person name="Hu J."/>
            <person name="Fu X."/>
            <person name="Schnable P.S."/>
            <person name="Li F."/>
            <person name="Zhang H."/>
            <person name="Feng B."/>
            <person name="Zhu X."/>
            <person name="Liu R."/>
            <person name="Schnable J.C."/>
            <person name="Zhu J.-K."/>
            <person name="Zhang H."/>
        </authorList>
    </citation>
    <scope>NUCLEOTIDE SEQUENCE [LARGE SCALE GENOMIC DNA]</scope>
</reference>
<keyword evidence="2" id="KW-0472">Membrane</keyword>
<sequence length="262" mass="28457">MPVVRQNLGTGSEQCSCEIQSVTRTHRHSTAGLATGTRNGVSSYIYLDYIVAVAVAPVAVTTSLTPKDQERRKKKLLQSLLLVVSRVLEVGHGEGPRGPERARVRVPPHLAAGGVHAQPRGRERRRPPAPEPAAGAARLLVLVLVLVVRALLVVLLHHGVVGGEERREVCRGQRAAGRAPPVPRRQHAASLVERVLRLGDLLGRRRRRGLRQARERLGLARVEVGEAAPAGFHASHADSFWSVQSWSKRNLVDRDSSGCIAC</sequence>
<evidence type="ECO:0000256" key="1">
    <source>
        <dbReference type="SAM" id="MobiDB-lite"/>
    </source>
</evidence>
<keyword evidence="4" id="KW-1185">Reference proteome</keyword>
<dbReference type="Proteomes" id="UP000275267">
    <property type="component" value="Unassembled WGS sequence"/>
</dbReference>
<keyword evidence="2" id="KW-0812">Transmembrane</keyword>
<evidence type="ECO:0000313" key="4">
    <source>
        <dbReference type="Proteomes" id="UP000275267"/>
    </source>
</evidence>
<gene>
    <name evidence="3" type="ORF">C2845_PM14G18510</name>
</gene>
<comment type="caution">
    <text evidence="3">The sequence shown here is derived from an EMBL/GenBank/DDBJ whole genome shotgun (WGS) entry which is preliminary data.</text>
</comment>
<accession>A0A3L6PNT3</accession>